<feature type="transmembrane region" description="Helical" evidence="8">
    <location>
        <begin position="244"/>
        <end position="263"/>
    </location>
</feature>
<sequence>MSDRQMPADPLVNLENGKRETAPGCQGAAGQTIDHSPLHSEEKAAPREIRGFMGLITRCRFLLGGSAVVLPFGKLFGSFNTKWLFNGSVLLFNVGSAICGAAPNMNALIVGRVLAGIGGNGMYLGVQNLLSISTTPKERPGYLSFVGVVWGLGTVLGPVIGGAFTESKATWRWAFYINLCISALFAPFYIWYLPSFDPRASETMTTRLREFDVAGSIISIGAITSLIMAMNFGGTVYAWNSGQIIALFVVAVVLFILLAIQQGVPVLTDTNNRVFPAHFLRNYNAVILYCVTSAVNAASFIPIYYIPIYFQFTRGDDAILAAVRLLPLIVCLTAMILASGHLISRYNYFQPWYIGGSVLALVGGVLFSRVDENSSTGMIYGLMIPVGLGTGAFTQTGYAVIQAMTPPSDLAYAISFIMLAQLGGIAFGLTISGSVFINTAIAGLSRILPDATHDELQRAISGTSGSYFKQLDDELRAQATSVIVGSIGKVYILVYVGAAFCLVLSACFTQRKMYKGAVNIVA</sequence>
<dbReference type="InterPro" id="IPR020846">
    <property type="entry name" value="MFS_dom"/>
</dbReference>
<comment type="subcellular location">
    <subcellularLocation>
        <location evidence="1">Membrane</location>
        <topology evidence="1">Multi-pass membrane protein</topology>
    </subcellularLocation>
</comment>
<dbReference type="InterPro" id="IPR011701">
    <property type="entry name" value="MFS"/>
</dbReference>
<dbReference type="Proteomes" id="UP001175261">
    <property type="component" value="Unassembled WGS sequence"/>
</dbReference>
<keyword evidence="4 8" id="KW-0812">Transmembrane</keyword>
<dbReference type="Gene3D" id="1.20.1250.20">
    <property type="entry name" value="MFS general substrate transporter like domains"/>
    <property type="match status" value="1"/>
</dbReference>
<dbReference type="AlphaFoldDB" id="A0AA39GHL2"/>
<organism evidence="10 11">
    <name type="scientific">Sarocladium strictum</name>
    <name type="common">Black bundle disease fungus</name>
    <name type="synonym">Acremonium strictum</name>
    <dbReference type="NCBI Taxonomy" id="5046"/>
    <lineage>
        <taxon>Eukaryota</taxon>
        <taxon>Fungi</taxon>
        <taxon>Dikarya</taxon>
        <taxon>Ascomycota</taxon>
        <taxon>Pezizomycotina</taxon>
        <taxon>Sordariomycetes</taxon>
        <taxon>Hypocreomycetidae</taxon>
        <taxon>Hypocreales</taxon>
        <taxon>Sarocladiaceae</taxon>
        <taxon>Sarocladium</taxon>
    </lineage>
</organism>
<comment type="caution">
    <text evidence="10">The sequence shown here is derived from an EMBL/GenBank/DDBJ whole genome shotgun (WGS) entry which is preliminary data.</text>
</comment>
<dbReference type="PANTHER" id="PTHR23501">
    <property type="entry name" value="MAJOR FACILITATOR SUPERFAMILY"/>
    <property type="match status" value="1"/>
</dbReference>
<evidence type="ECO:0000313" key="10">
    <source>
        <dbReference type="EMBL" id="KAK0387490.1"/>
    </source>
</evidence>
<dbReference type="GO" id="GO:0005886">
    <property type="term" value="C:plasma membrane"/>
    <property type="evidence" value="ECO:0007669"/>
    <property type="project" value="TreeGrafter"/>
</dbReference>
<evidence type="ECO:0000256" key="5">
    <source>
        <dbReference type="ARBA" id="ARBA00022989"/>
    </source>
</evidence>
<gene>
    <name evidence="10" type="ORF">NLU13_5802</name>
</gene>
<feature type="transmembrane region" description="Helical" evidence="8">
    <location>
        <begin position="318"/>
        <end position="343"/>
    </location>
</feature>
<evidence type="ECO:0000313" key="11">
    <source>
        <dbReference type="Proteomes" id="UP001175261"/>
    </source>
</evidence>
<dbReference type="PROSITE" id="PS50850">
    <property type="entry name" value="MFS"/>
    <property type="match status" value="1"/>
</dbReference>
<reference evidence="10" key="1">
    <citation type="submission" date="2022-10" db="EMBL/GenBank/DDBJ databases">
        <title>Determination and structural analysis of whole genome sequence of Sarocladium strictum F4-1.</title>
        <authorList>
            <person name="Hu L."/>
            <person name="Jiang Y."/>
        </authorList>
    </citation>
    <scope>NUCLEOTIDE SEQUENCE</scope>
    <source>
        <strain evidence="10">F4-1</strain>
    </source>
</reference>
<feature type="transmembrane region" description="Helical" evidence="8">
    <location>
        <begin position="413"/>
        <end position="437"/>
    </location>
</feature>
<dbReference type="GO" id="GO:0022857">
    <property type="term" value="F:transmembrane transporter activity"/>
    <property type="evidence" value="ECO:0007669"/>
    <property type="project" value="InterPro"/>
</dbReference>
<feature type="region of interest" description="Disordered" evidence="7">
    <location>
        <begin position="1"/>
        <end position="40"/>
    </location>
</feature>
<evidence type="ECO:0000259" key="9">
    <source>
        <dbReference type="PROSITE" id="PS50850"/>
    </source>
</evidence>
<evidence type="ECO:0000256" key="6">
    <source>
        <dbReference type="ARBA" id="ARBA00023136"/>
    </source>
</evidence>
<evidence type="ECO:0000256" key="7">
    <source>
        <dbReference type="SAM" id="MobiDB-lite"/>
    </source>
</evidence>
<evidence type="ECO:0000256" key="1">
    <source>
        <dbReference type="ARBA" id="ARBA00004141"/>
    </source>
</evidence>
<dbReference type="EMBL" id="JAPDFR010000004">
    <property type="protein sequence ID" value="KAK0387490.1"/>
    <property type="molecule type" value="Genomic_DNA"/>
</dbReference>
<feature type="transmembrane region" description="Helical" evidence="8">
    <location>
        <begin position="283"/>
        <end position="306"/>
    </location>
</feature>
<feature type="domain" description="Major facilitator superfamily (MFS) profile" evidence="9">
    <location>
        <begin position="1"/>
        <end position="513"/>
    </location>
</feature>
<evidence type="ECO:0000256" key="8">
    <source>
        <dbReference type="SAM" id="Phobius"/>
    </source>
</evidence>
<proteinExistence type="inferred from homology"/>
<protein>
    <recommendedName>
        <fullName evidence="9">Major facilitator superfamily (MFS) profile domain-containing protein</fullName>
    </recommendedName>
</protein>
<name>A0AA39GHL2_SARSR</name>
<dbReference type="InterPro" id="IPR036259">
    <property type="entry name" value="MFS_trans_sf"/>
</dbReference>
<keyword evidence="3" id="KW-0813">Transport</keyword>
<dbReference type="SUPFAM" id="SSF103473">
    <property type="entry name" value="MFS general substrate transporter"/>
    <property type="match status" value="2"/>
</dbReference>
<feature type="transmembrane region" description="Helical" evidence="8">
    <location>
        <begin position="142"/>
        <end position="161"/>
    </location>
</feature>
<comment type="similarity">
    <text evidence="2">Belongs to the major facilitator superfamily. TCR/Tet family.</text>
</comment>
<evidence type="ECO:0000256" key="4">
    <source>
        <dbReference type="ARBA" id="ARBA00022692"/>
    </source>
</evidence>
<feature type="transmembrane region" description="Helical" evidence="8">
    <location>
        <begin position="379"/>
        <end position="401"/>
    </location>
</feature>
<keyword evidence="6 8" id="KW-0472">Membrane</keyword>
<feature type="transmembrane region" description="Helical" evidence="8">
    <location>
        <begin position="109"/>
        <end position="130"/>
    </location>
</feature>
<feature type="transmembrane region" description="Helical" evidence="8">
    <location>
        <begin position="490"/>
        <end position="511"/>
    </location>
</feature>
<feature type="transmembrane region" description="Helical" evidence="8">
    <location>
        <begin position="349"/>
        <end position="367"/>
    </location>
</feature>
<keyword evidence="11" id="KW-1185">Reference proteome</keyword>
<dbReference type="PANTHER" id="PTHR23501:SF12">
    <property type="entry name" value="MAJOR FACILITATOR SUPERFAMILY (MFS) PROFILE DOMAIN-CONTAINING PROTEIN-RELATED"/>
    <property type="match status" value="1"/>
</dbReference>
<evidence type="ECO:0000256" key="2">
    <source>
        <dbReference type="ARBA" id="ARBA00007520"/>
    </source>
</evidence>
<keyword evidence="5 8" id="KW-1133">Transmembrane helix</keyword>
<accession>A0AA39GHL2</accession>
<evidence type="ECO:0000256" key="3">
    <source>
        <dbReference type="ARBA" id="ARBA00022448"/>
    </source>
</evidence>
<feature type="transmembrane region" description="Helical" evidence="8">
    <location>
        <begin position="213"/>
        <end position="232"/>
    </location>
</feature>
<feature type="transmembrane region" description="Helical" evidence="8">
    <location>
        <begin position="173"/>
        <end position="193"/>
    </location>
</feature>
<dbReference type="Pfam" id="PF07690">
    <property type="entry name" value="MFS_1"/>
    <property type="match status" value="1"/>
</dbReference>
<feature type="transmembrane region" description="Helical" evidence="8">
    <location>
        <begin position="59"/>
        <end position="77"/>
    </location>
</feature>